<evidence type="ECO:0000313" key="3">
    <source>
        <dbReference type="Proteomes" id="UP000253664"/>
    </source>
</evidence>
<keyword evidence="3" id="KW-1185">Reference proteome</keyword>
<dbReference type="Proteomes" id="UP000253664">
    <property type="component" value="Unassembled WGS sequence"/>
</dbReference>
<name>A0A367LMA2_9HYPO</name>
<organism evidence="2 3">
    <name type="scientific">Ophiocordyceps polyrhachis-furcata BCC 54312</name>
    <dbReference type="NCBI Taxonomy" id="1330021"/>
    <lineage>
        <taxon>Eukaryota</taxon>
        <taxon>Fungi</taxon>
        <taxon>Dikarya</taxon>
        <taxon>Ascomycota</taxon>
        <taxon>Pezizomycotina</taxon>
        <taxon>Sordariomycetes</taxon>
        <taxon>Hypocreomycetidae</taxon>
        <taxon>Hypocreales</taxon>
        <taxon>Ophiocordycipitaceae</taxon>
        <taxon>Ophiocordyceps</taxon>
    </lineage>
</organism>
<gene>
    <name evidence="2" type="ORF">L249_3557</name>
</gene>
<accession>A0A367LMA2</accession>
<evidence type="ECO:0000313" key="2">
    <source>
        <dbReference type="EMBL" id="RCI15566.1"/>
    </source>
</evidence>
<reference evidence="2 3" key="1">
    <citation type="journal article" date="2015" name="BMC Genomics">
        <title>Insights from the genome of Ophiocordyceps polyrhachis-furcata to pathogenicity and host specificity in insect fungi.</title>
        <authorList>
            <person name="Wichadakul D."/>
            <person name="Kobmoo N."/>
            <person name="Ingsriswang S."/>
            <person name="Tangphatsornruang S."/>
            <person name="Chantasingh D."/>
            <person name="Luangsa-ard J.J."/>
            <person name="Eurwilaichitr L."/>
        </authorList>
    </citation>
    <scope>NUCLEOTIDE SEQUENCE [LARGE SCALE GENOMIC DNA]</scope>
    <source>
        <strain evidence="2 3">BCC 54312</strain>
    </source>
</reference>
<dbReference type="EMBL" id="LKCN02000002">
    <property type="protein sequence ID" value="RCI15566.1"/>
    <property type="molecule type" value="Genomic_DNA"/>
</dbReference>
<evidence type="ECO:0000256" key="1">
    <source>
        <dbReference type="SAM" id="MobiDB-lite"/>
    </source>
</evidence>
<feature type="region of interest" description="Disordered" evidence="1">
    <location>
        <begin position="180"/>
        <end position="228"/>
    </location>
</feature>
<proteinExistence type="predicted"/>
<sequence length="228" mass="25564">MPDTFYSQNPVPQTSPPCAIFTPIYSRANYQEHHHETFSHSLSLSPSSANALLTSEQGPLFVHQRNKKNVSLVIHWLPMAAVRRVMTRNSPNSSGPLLVTYLLSFLFWPAVRLQYYMSLDAVVIFSTPGPEPSLDGGKKPVYSLSQPEFVPRRYSLAYSPSLSLFFSCRQVTNLGTFSISQTKERKKRKRDGSRNIQRGERERGKSLRKVNGSAPGTSSGLRRASCDP</sequence>
<protein>
    <submittedName>
        <fullName evidence="2">Uncharacterized protein</fullName>
    </submittedName>
</protein>
<dbReference type="AlphaFoldDB" id="A0A367LMA2"/>
<comment type="caution">
    <text evidence="2">The sequence shown here is derived from an EMBL/GenBank/DDBJ whole genome shotgun (WGS) entry which is preliminary data.</text>
</comment>